<evidence type="ECO:0000256" key="3">
    <source>
        <dbReference type="SAM" id="SignalP"/>
    </source>
</evidence>
<name>A0AAN9BPY9_9CAEN</name>
<feature type="region of interest" description="Disordered" evidence="1">
    <location>
        <begin position="21"/>
        <end position="52"/>
    </location>
</feature>
<evidence type="ECO:0000256" key="1">
    <source>
        <dbReference type="SAM" id="MobiDB-lite"/>
    </source>
</evidence>
<dbReference type="AlphaFoldDB" id="A0AAN9BPY9"/>
<dbReference type="Proteomes" id="UP001374579">
    <property type="component" value="Unassembled WGS sequence"/>
</dbReference>
<feature type="chain" id="PRO_5042957545" evidence="3">
    <location>
        <begin position="24"/>
        <end position="80"/>
    </location>
</feature>
<keyword evidence="3" id="KW-0732">Signal</keyword>
<keyword evidence="5" id="KW-1185">Reference proteome</keyword>
<comment type="caution">
    <text evidence="4">The sequence shown here is derived from an EMBL/GenBank/DDBJ whole genome shotgun (WGS) entry which is preliminary data.</text>
</comment>
<protein>
    <submittedName>
        <fullName evidence="4">Uncharacterized protein</fullName>
    </submittedName>
</protein>
<keyword evidence="2" id="KW-0472">Membrane</keyword>
<proteinExistence type="predicted"/>
<gene>
    <name evidence="4" type="ORF">V1264_013189</name>
</gene>
<keyword evidence="2" id="KW-0812">Transmembrane</keyword>
<keyword evidence="2" id="KW-1133">Transmembrane helix</keyword>
<reference evidence="4 5" key="1">
    <citation type="submission" date="2024-02" db="EMBL/GenBank/DDBJ databases">
        <title>Chromosome-scale genome assembly of the rough periwinkle Littorina saxatilis.</title>
        <authorList>
            <person name="De Jode A."/>
            <person name="Faria R."/>
            <person name="Formenti G."/>
            <person name="Sims Y."/>
            <person name="Smith T.P."/>
            <person name="Tracey A."/>
            <person name="Wood J.M.D."/>
            <person name="Zagrodzka Z.B."/>
            <person name="Johannesson K."/>
            <person name="Butlin R.K."/>
            <person name="Leder E.H."/>
        </authorList>
    </citation>
    <scope>NUCLEOTIDE SEQUENCE [LARGE SCALE GENOMIC DNA]</scope>
    <source>
        <strain evidence="4">Snail1</strain>
        <tissue evidence="4">Muscle</tissue>
    </source>
</reference>
<sequence length="80" mass="7970">MQTTSLLFVGLLVLMSYTSETTASSSTASSSSATGSTDAGSGSGMSTTADPKNGGNALGLTSVVMTLIPLTLSLALKHFH</sequence>
<feature type="signal peptide" evidence="3">
    <location>
        <begin position="1"/>
        <end position="23"/>
    </location>
</feature>
<organism evidence="4 5">
    <name type="scientific">Littorina saxatilis</name>
    <dbReference type="NCBI Taxonomy" id="31220"/>
    <lineage>
        <taxon>Eukaryota</taxon>
        <taxon>Metazoa</taxon>
        <taxon>Spiralia</taxon>
        <taxon>Lophotrochozoa</taxon>
        <taxon>Mollusca</taxon>
        <taxon>Gastropoda</taxon>
        <taxon>Caenogastropoda</taxon>
        <taxon>Littorinimorpha</taxon>
        <taxon>Littorinoidea</taxon>
        <taxon>Littorinidae</taxon>
        <taxon>Littorina</taxon>
    </lineage>
</organism>
<dbReference type="EMBL" id="JBAMIC010000003">
    <property type="protein sequence ID" value="KAK7109080.1"/>
    <property type="molecule type" value="Genomic_DNA"/>
</dbReference>
<accession>A0AAN9BPY9</accession>
<feature type="compositionally biased region" description="Low complexity" evidence="1">
    <location>
        <begin position="21"/>
        <end position="49"/>
    </location>
</feature>
<evidence type="ECO:0000256" key="2">
    <source>
        <dbReference type="SAM" id="Phobius"/>
    </source>
</evidence>
<feature type="transmembrane region" description="Helical" evidence="2">
    <location>
        <begin position="57"/>
        <end position="76"/>
    </location>
</feature>
<evidence type="ECO:0000313" key="4">
    <source>
        <dbReference type="EMBL" id="KAK7109080.1"/>
    </source>
</evidence>
<evidence type="ECO:0000313" key="5">
    <source>
        <dbReference type="Proteomes" id="UP001374579"/>
    </source>
</evidence>